<dbReference type="InterPro" id="IPR038071">
    <property type="entry name" value="UROD/MetE-like_sf"/>
</dbReference>
<evidence type="ECO:0000313" key="4">
    <source>
        <dbReference type="Proteomes" id="UP000183974"/>
    </source>
</evidence>
<evidence type="ECO:0000256" key="1">
    <source>
        <dbReference type="SAM" id="MobiDB-lite"/>
    </source>
</evidence>
<gene>
    <name evidence="3" type="ORF">SAMN05444398_12430</name>
</gene>
<evidence type="ECO:0000313" key="3">
    <source>
        <dbReference type="EMBL" id="SHM59904.1"/>
    </source>
</evidence>
<feature type="domain" description="Uroporphyrinogen decarboxylase (URO-D)" evidence="2">
    <location>
        <begin position="155"/>
        <end position="309"/>
    </location>
</feature>
<dbReference type="InterPro" id="IPR000257">
    <property type="entry name" value="Uroporphyrinogen_deCOase"/>
</dbReference>
<dbReference type="Proteomes" id="UP000183974">
    <property type="component" value="Unassembled WGS sequence"/>
</dbReference>
<protein>
    <submittedName>
        <fullName evidence="3">Uroporphyrinogen decarboxylase (URO-D)</fullName>
    </submittedName>
</protein>
<dbReference type="STRING" id="337701.SAMN05444398_12430"/>
<dbReference type="RefSeq" id="WP_073037869.1">
    <property type="nucleotide sequence ID" value="NZ_BMLR01000023.1"/>
</dbReference>
<dbReference type="SUPFAM" id="SSF51726">
    <property type="entry name" value="UROD/MetE-like"/>
    <property type="match status" value="1"/>
</dbReference>
<dbReference type="EMBL" id="FRBR01000024">
    <property type="protein sequence ID" value="SHM59904.1"/>
    <property type="molecule type" value="Genomic_DNA"/>
</dbReference>
<keyword evidence="4" id="KW-1185">Reference proteome</keyword>
<name>A0A1M7K3X5_9RHOB</name>
<dbReference type="GO" id="GO:0004853">
    <property type="term" value="F:uroporphyrinogen decarboxylase activity"/>
    <property type="evidence" value="ECO:0007669"/>
    <property type="project" value="InterPro"/>
</dbReference>
<organism evidence="3 4">
    <name type="scientific">Roseovarius pacificus</name>
    <dbReference type="NCBI Taxonomy" id="337701"/>
    <lineage>
        <taxon>Bacteria</taxon>
        <taxon>Pseudomonadati</taxon>
        <taxon>Pseudomonadota</taxon>
        <taxon>Alphaproteobacteria</taxon>
        <taxon>Rhodobacterales</taxon>
        <taxon>Roseobacteraceae</taxon>
        <taxon>Roseovarius</taxon>
    </lineage>
</organism>
<dbReference type="OrthoDB" id="9815759at2"/>
<dbReference type="Pfam" id="PF01208">
    <property type="entry name" value="URO-D"/>
    <property type="match status" value="1"/>
</dbReference>
<dbReference type="AlphaFoldDB" id="A0A1M7K3X5"/>
<feature type="region of interest" description="Disordered" evidence="1">
    <location>
        <begin position="386"/>
        <end position="408"/>
    </location>
</feature>
<evidence type="ECO:0000259" key="2">
    <source>
        <dbReference type="Pfam" id="PF01208"/>
    </source>
</evidence>
<dbReference type="Gene3D" id="3.20.20.210">
    <property type="match status" value="1"/>
</dbReference>
<dbReference type="GO" id="GO:0006779">
    <property type="term" value="P:porphyrin-containing compound biosynthetic process"/>
    <property type="evidence" value="ECO:0007669"/>
    <property type="project" value="InterPro"/>
</dbReference>
<sequence length="408" mass="44649">MTTPPHILARIMRERVPVDIGTTSLTALRTTAIPNRAAPNVAHPVYETLPLAASECASLGSDFQRVGPLWPRPDRQDGELLDSYGVTWLEHEGNRAPFRHPLEHAQWRQLARHPRPQLPEKAQLAQDGSTLLTVLDAPCPGLLDTCFLLRNGWQFMMDLTEDFRVASALLDWALDTIETAYDAALAALPQDPDVIVYGDDLGFESGMYLSDLDFRTFIFPRLQTLLTRLRRKSGAMICFHSCGAIRSICGDLAELGVDMMNLDFYAKNMILSEVRKELPGDMILHGPVNLAAIGRAVENADGAALAILSEEVARAVPCIVAPLDSIATCEDMQQNVRGAAFVRALSAENLDALRRYGPVKPVIDKAAAIALDSTMPELGAHDIRTGAMPQHATGPDERGGAIHRPRLI</sequence>
<accession>A0A1M7K3X5</accession>
<proteinExistence type="predicted"/>
<reference evidence="3 4" key="1">
    <citation type="submission" date="2016-11" db="EMBL/GenBank/DDBJ databases">
        <authorList>
            <person name="Jaros S."/>
            <person name="Januszkiewicz K."/>
            <person name="Wedrychowicz H."/>
        </authorList>
    </citation>
    <scope>NUCLEOTIDE SEQUENCE [LARGE SCALE GENOMIC DNA]</scope>
    <source>
        <strain evidence="3 4">DSM 29589</strain>
    </source>
</reference>